<keyword evidence="2" id="KW-0732">Signal</keyword>
<evidence type="ECO:0000313" key="3">
    <source>
        <dbReference type="EMBL" id="UTY38211.1"/>
    </source>
</evidence>
<keyword evidence="1" id="KW-0812">Transmembrane</keyword>
<gene>
    <name evidence="3" type="ORF">NMU03_11025</name>
</gene>
<feature type="transmembrane region" description="Helical" evidence="1">
    <location>
        <begin position="229"/>
        <end position="250"/>
    </location>
</feature>
<dbReference type="EMBL" id="CP101620">
    <property type="protein sequence ID" value="UTY38211.1"/>
    <property type="molecule type" value="Genomic_DNA"/>
</dbReference>
<keyword evidence="1" id="KW-0472">Membrane</keyword>
<evidence type="ECO:0000256" key="1">
    <source>
        <dbReference type="SAM" id="Phobius"/>
    </source>
</evidence>
<reference evidence="3" key="1">
    <citation type="submission" date="2022-07" db="EMBL/GenBank/DDBJ databases">
        <title>Faecal culturing of patients with breast cancer.</title>
        <authorList>
            <person name="Teng N.M.Y."/>
            <person name="Kiu R."/>
            <person name="Evans R."/>
            <person name="Baker D.J."/>
            <person name="Zenner C."/>
            <person name="Robinson S.D."/>
            <person name="Hall L.J."/>
        </authorList>
    </citation>
    <scope>NUCLEOTIDE SEQUENCE</scope>
    <source>
        <strain evidence="3">LH1062</strain>
    </source>
</reference>
<dbReference type="RefSeq" id="WP_290138403.1">
    <property type="nucleotide sequence ID" value="NZ_CP101620.1"/>
</dbReference>
<proteinExistence type="predicted"/>
<evidence type="ECO:0000313" key="4">
    <source>
        <dbReference type="Proteomes" id="UP001060112"/>
    </source>
</evidence>
<evidence type="ECO:0000256" key="2">
    <source>
        <dbReference type="SAM" id="SignalP"/>
    </source>
</evidence>
<sequence>MNIIFVICLCLCSVPYLANQIIDYHNEYIGSKRILTYDRKDTYFIEANGSKDMLNLILNMDLPDVDSYEYKSTPFVSSLGSGTSSRICQLNETLLRNVEIEGMIPQNDYEVLIDADYGNIGEQVIVENQEFIVSCIIHDKVAELEDLDFPYCPIRTTFVMCPQPFEKLADDAHTILCIWYEDINQRDEWMHDINVETKGNIDLEDCGLMIIELYKGGHERIPLMVDNELLMVGIVLIFFVCYFLNKNYIINHQRDYQMLRWIGMTKKIC</sequence>
<name>A0ABY5HYT8_9FIRM</name>
<dbReference type="Proteomes" id="UP001060112">
    <property type="component" value="Chromosome"/>
</dbReference>
<organism evidence="3 4">
    <name type="scientific">Allocoprobacillus halotolerans</name>
    <dbReference type="NCBI Taxonomy" id="2944914"/>
    <lineage>
        <taxon>Bacteria</taxon>
        <taxon>Bacillati</taxon>
        <taxon>Bacillota</taxon>
        <taxon>Erysipelotrichia</taxon>
        <taxon>Erysipelotrichales</taxon>
        <taxon>Erysipelotrichaceae</taxon>
        <taxon>Allocoprobacillus</taxon>
    </lineage>
</organism>
<keyword evidence="4" id="KW-1185">Reference proteome</keyword>
<accession>A0ABY5HYT8</accession>
<feature type="chain" id="PRO_5046997656" evidence="2">
    <location>
        <begin position="19"/>
        <end position="269"/>
    </location>
</feature>
<protein>
    <submittedName>
        <fullName evidence="3">Uncharacterized protein</fullName>
    </submittedName>
</protein>
<keyword evidence="1" id="KW-1133">Transmembrane helix</keyword>
<feature type="signal peptide" evidence="2">
    <location>
        <begin position="1"/>
        <end position="18"/>
    </location>
</feature>